<feature type="domain" description="NodB homology" evidence="10">
    <location>
        <begin position="63"/>
        <end position="263"/>
    </location>
</feature>
<evidence type="ECO:0000256" key="6">
    <source>
        <dbReference type="ARBA" id="ARBA00022801"/>
    </source>
</evidence>
<evidence type="ECO:0000313" key="12">
    <source>
        <dbReference type="Proteomes" id="UP000037035"/>
    </source>
</evidence>
<comment type="subcellular location">
    <subcellularLocation>
        <location evidence="2">Cell membrane</location>
        <topology evidence="2">Lipid-anchor</topology>
        <topology evidence="2">GPI-anchor</topology>
    </subcellularLocation>
</comment>
<comment type="caution">
    <text evidence="11">The sequence shown here is derived from an EMBL/GenBank/DDBJ whole genome shotgun (WGS) entry which is preliminary data.</text>
</comment>
<dbReference type="GO" id="GO:0046872">
    <property type="term" value="F:metal ion binding"/>
    <property type="evidence" value="ECO:0007669"/>
    <property type="project" value="UniProtKB-KW"/>
</dbReference>
<evidence type="ECO:0000256" key="2">
    <source>
        <dbReference type="ARBA" id="ARBA00004609"/>
    </source>
</evidence>
<dbReference type="VEuPathDB" id="FungiDB:VP01_2040g2"/>
<keyword evidence="9" id="KW-0472">Membrane</keyword>
<evidence type="ECO:0000256" key="9">
    <source>
        <dbReference type="SAM" id="Phobius"/>
    </source>
</evidence>
<proteinExistence type="predicted"/>
<keyword evidence="6" id="KW-0378">Hydrolase</keyword>
<evidence type="ECO:0000256" key="3">
    <source>
        <dbReference type="ARBA" id="ARBA00022622"/>
    </source>
</evidence>
<evidence type="ECO:0000259" key="10">
    <source>
        <dbReference type="PROSITE" id="PS51677"/>
    </source>
</evidence>
<keyword evidence="3" id="KW-0336">GPI-anchor</keyword>
<dbReference type="InterPro" id="IPR011330">
    <property type="entry name" value="Glyco_hydro/deAcase_b/a-brl"/>
</dbReference>
<sequence>MAQRSQYGAKTELWSSPSLCAILLKIFNLIISAVMDPILYLGFLVALLLPSFTAANGPCTKDNLIALTFDDGPYEYENIISSYLHNLNIKATFFVNGCNYGCIYDEANVRRLRKTFEQGNLIASHSYLVASSHHAVEQGALVDTITILSDTPSTANTNRLVTLRAHSEILGIKPKFFRAPYGEISDENREVLKSRGYEVVGWTADSEDSLGASVAESLNIYTELAQKRYQSQIILNHETYETTANKLVPAAVRILQSNGYRLVHVSECLGIGTDNSTMYQSVGPYGTRDVRHNFA</sequence>
<dbReference type="EMBL" id="LAVV01006883">
    <property type="protein sequence ID" value="KNZ57911.1"/>
    <property type="molecule type" value="Genomic_DNA"/>
</dbReference>
<dbReference type="InterPro" id="IPR002509">
    <property type="entry name" value="NODB_dom"/>
</dbReference>
<organism evidence="11 12">
    <name type="scientific">Puccinia sorghi</name>
    <dbReference type="NCBI Taxonomy" id="27349"/>
    <lineage>
        <taxon>Eukaryota</taxon>
        <taxon>Fungi</taxon>
        <taxon>Dikarya</taxon>
        <taxon>Basidiomycota</taxon>
        <taxon>Pucciniomycotina</taxon>
        <taxon>Pucciniomycetes</taxon>
        <taxon>Pucciniales</taxon>
        <taxon>Pucciniaceae</taxon>
        <taxon>Puccinia</taxon>
    </lineage>
</organism>
<dbReference type="GO" id="GO:0005886">
    <property type="term" value="C:plasma membrane"/>
    <property type="evidence" value="ECO:0007669"/>
    <property type="project" value="UniProtKB-SubCell"/>
</dbReference>
<evidence type="ECO:0000256" key="5">
    <source>
        <dbReference type="ARBA" id="ARBA00022729"/>
    </source>
</evidence>
<dbReference type="PROSITE" id="PS51677">
    <property type="entry name" value="NODB"/>
    <property type="match status" value="1"/>
</dbReference>
<keyword evidence="9" id="KW-1133">Transmembrane helix</keyword>
<dbReference type="GO" id="GO:0098552">
    <property type="term" value="C:side of membrane"/>
    <property type="evidence" value="ECO:0007669"/>
    <property type="project" value="UniProtKB-KW"/>
</dbReference>
<comment type="cofactor">
    <cofactor evidence="1">
        <name>Co(2+)</name>
        <dbReference type="ChEBI" id="CHEBI:48828"/>
    </cofactor>
</comment>
<dbReference type="GO" id="GO:0016810">
    <property type="term" value="F:hydrolase activity, acting on carbon-nitrogen (but not peptide) bonds"/>
    <property type="evidence" value="ECO:0007669"/>
    <property type="project" value="InterPro"/>
</dbReference>
<keyword evidence="3" id="KW-0325">Glycoprotein</keyword>
<dbReference type="Gene3D" id="3.20.20.370">
    <property type="entry name" value="Glycoside hydrolase/deacetylase"/>
    <property type="match status" value="1"/>
</dbReference>
<name>A0A0L6VAV1_9BASI</name>
<dbReference type="STRING" id="27349.A0A0L6VAV1"/>
<dbReference type="Proteomes" id="UP000037035">
    <property type="component" value="Unassembled WGS sequence"/>
</dbReference>
<evidence type="ECO:0000256" key="7">
    <source>
        <dbReference type="ARBA" id="ARBA00023277"/>
    </source>
</evidence>
<dbReference type="Pfam" id="PF01522">
    <property type="entry name" value="Polysacc_deac_1"/>
    <property type="match status" value="1"/>
</dbReference>
<keyword evidence="5" id="KW-0732">Signal</keyword>
<accession>A0A0L6VAV1</accession>
<dbReference type="OrthoDB" id="2125469at2759"/>
<dbReference type="AlphaFoldDB" id="A0A0L6VAV1"/>
<evidence type="ECO:0000256" key="1">
    <source>
        <dbReference type="ARBA" id="ARBA00001941"/>
    </source>
</evidence>
<dbReference type="GO" id="GO:0005975">
    <property type="term" value="P:carbohydrate metabolic process"/>
    <property type="evidence" value="ECO:0007669"/>
    <property type="project" value="InterPro"/>
</dbReference>
<evidence type="ECO:0000313" key="11">
    <source>
        <dbReference type="EMBL" id="KNZ57911.1"/>
    </source>
</evidence>
<keyword evidence="7" id="KW-0119">Carbohydrate metabolism</keyword>
<gene>
    <name evidence="11" type="ORF">VP01_2040g2</name>
</gene>
<reference evidence="11 12" key="1">
    <citation type="submission" date="2015-08" db="EMBL/GenBank/DDBJ databases">
        <title>Next Generation Sequencing and Analysis of the Genome of Puccinia sorghi L Schw, the Causal Agent of Maize Common Rust.</title>
        <authorList>
            <person name="Rochi L."/>
            <person name="Burguener G."/>
            <person name="Darino M."/>
            <person name="Turjanski A."/>
            <person name="Kreff E."/>
            <person name="Dieguez M.J."/>
            <person name="Sacco F."/>
        </authorList>
    </citation>
    <scope>NUCLEOTIDE SEQUENCE [LARGE SCALE GENOMIC DNA]</scope>
    <source>
        <strain evidence="11 12">RO10H11247</strain>
    </source>
</reference>
<keyword evidence="4" id="KW-0479">Metal-binding</keyword>
<protein>
    <recommendedName>
        <fullName evidence="10">NodB homology domain-containing protein</fullName>
    </recommendedName>
</protein>
<keyword evidence="9" id="KW-0812">Transmembrane</keyword>
<feature type="transmembrane region" description="Helical" evidence="9">
    <location>
        <begin position="12"/>
        <end position="31"/>
    </location>
</feature>
<keyword evidence="8" id="KW-0449">Lipoprotein</keyword>
<dbReference type="PANTHER" id="PTHR46471">
    <property type="entry name" value="CHITIN DEACETYLASE"/>
    <property type="match status" value="1"/>
</dbReference>
<dbReference type="PANTHER" id="PTHR46471:SF2">
    <property type="entry name" value="CHITIN DEACETYLASE-RELATED"/>
    <property type="match status" value="1"/>
</dbReference>
<keyword evidence="12" id="KW-1185">Reference proteome</keyword>
<evidence type="ECO:0000256" key="4">
    <source>
        <dbReference type="ARBA" id="ARBA00022723"/>
    </source>
</evidence>
<dbReference type="SUPFAM" id="SSF88713">
    <property type="entry name" value="Glycoside hydrolase/deacetylase"/>
    <property type="match status" value="1"/>
</dbReference>
<evidence type="ECO:0000256" key="8">
    <source>
        <dbReference type="ARBA" id="ARBA00023288"/>
    </source>
</evidence>